<dbReference type="FunFam" id="2.40.50.140:FF:000067">
    <property type="entry name" value="26S protease regulatory subunit 4"/>
    <property type="match status" value="1"/>
</dbReference>
<evidence type="ECO:0000256" key="7">
    <source>
        <dbReference type="ARBA" id="ARBA00022942"/>
    </source>
</evidence>
<accession>A0AAV5GII0</accession>
<dbReference type="PANTHER" id="PTHR23073">
    <property type="entry name" value="26S PROTEASOME REGULATORY SUBUNIT"/>
    <property type="match status" value="1"/>
</dbReference>
<feature type="region of interest" description="Disordered" evidence="10">
    <location>
        <begin position="211"/>
        <end position="251"/>
    </location>
</feature>
<feature type="compositionally biased region" description="Polar residues" evidence="10">
    <location>
        <begin position="282"/>
        <end position="292"/>
    </location>
</feature>
<evidence type="ECO:0000256" key="2">
    <source>
        <dbReference type="ARBA" id="ARBA00004496"/>
    </source>
</evidence>
<dbReference type="Gene3D" id="3.40.50.300">
    <property type="entry name" value="P-loop containing nucleotide triphosphate hydrolases"/>
    <property type="match status" value="1"/>
</dbReference>
<dbReference type="InterPro" id="IPR003959">
    <property type="entry name" value="ATPase_AAA_core"/>
</dbReference>
<comment type="subcellular location">
    <subcellularLocation>
        <location evidence="2">Cytoplasm</location>
    </subcellularLocation>
    <subcellularLocation>
        <location evidence="1">Nucleus</location>
    </subcellularLocation>
</comment>
<dbReference type="EMBL" id="BQKY01000004">
    <property type="protein sequence ID" value="GJN89276.1"/>
    <property type="molecule type" value="Genomic_DNA"/>
</dbReference>
<comment type="similarity">
    <text evidence="3">Belongs to the AAA ATPase family.</text>
</comment>
<dbReference type="InterPro" id="IPR050221">
    <property type="entry name" value="26S_Proteasome_ATPase"/>
</dbReference>
<dbReference type="InterPro" id="IPR003960">
    <property type="entry name" value="ATPase_AAA_CS"/>
</dbReference>
<feature type="region of interest" description="Disordered" evidence="10">
    <location>
        <begin position="989"/>
        <end position="1041"/>
    </location>
</feature>
<dbReference type="Pfam" id="PF00004">
    <property type="entry name" value="AAA"/>
    <property type="match status" value="1"/>
</dbReference>
<evidence type="ECO:0000256" key="3">
    <source>
        <dbReference type="ARBA" id="ARBA00006914"/>
    </source>
</evidence>
<feature type="compositionally biased region" description="Basic and acidic residues" evidence="10">
    <location>
        <begin position="1006"/>
        <end position="1018"/>
    </location>
</feature>
<keyword evidence="13" id="KW-1185">Reference proteome</keyword>
<dbReference type="CDD" id="cd12148">
    <property type="entry name" value="fungal_TF_MHR"/>
    <property type="match status" value="1"/>
</dbReference>
<feature type="region of interest" description="Disordered" evidence="10">
    <location>
        <begin position="942"/>
        <end position="975"/>
    </location>
</feature>
<evidence type="ECO:0000256" key="4">
    <source>
        <dbReference type="ARBA" id="ARBA00022490"/>
    </source>
</evidence>
<dbReference type="PROSITE" id="PS00674">
    <property type="entry name" value="AAA"/>
    <property type="match status" value="1"/>
</dbReference>
<evidence type="ECO:0000256" key="10">
    <source>
        <dbReference type="SAM" id="MobiDB-lite"/>
    </source>
</evidence>
<evidence type="ECO:0000256" key="9">
    <source>
        <dbReference type="ARBA" id="ARBA00068880"/>
    </source>
</evidence>
<dbReference type="Proteomes" id="UP001342314">
    <property type="component" value="Unassembled WGS sequence"/>
</dbReference>
<keyword evidence="7" id="KW-0647">Proteasome</keyword>
<keyword evidence="6" id="KW-0067">ATP-binding</keyword>
<feature type="compositionally biased region" description="Low complexity" evidence="10">
    <location>
        <begin position="32"/>
        <end position="53"/>
    </location>
</feature>
<comment type="caution">
    <text evidence="12">The sequence shown here is derived from an EMBL/GenBank/DDBJ whole genome shotgun (WGS) entry which is preliminary data.</text>
</comment>
<dbReference type="InterPro" id="IPR027417">
    <property type="entry name" value="P-loop_NTPase"/>
</dbReference>
<evidence type="ECO:0000313" key="12">
    <source>
        <dbReference type="EMBL" id="GJN89276.1"/>
    </source>
</evidence>
<keyword evidence="4" id="KW-0963">Cytoplasm</keyword>
<keyword evidence="5" id="KW-0547">Nucleotide-binding</keyword>
<dbReference type="Pfam" id="PF17862">
    <property type="entry name" value="AAA_lid_3"/>
    <property type="match status" value="1"/>
</dbReference>
<feature type="compositionally biased region" description="Pro residues" evidence="10">
    <location>
        <begin position="817"/>
        <end position="834"/>
    </location>
</feature>
<keyword evidence="8" id="KW-0539">Nucleus</keyword>
<dbReference type="GO" id="GO:0005737">
    <property type="term" value="C:cytoplasm"/>
    <property type="evidence" value="ECO:0007669"/>
    <property type="project" value="UniProtKB-SubCell"/>
</dbReference>
<dbReference type="SUPFAM" id="SSF52540">
    <property type="entry name" value="P-loop containing nucleoside triphosphate hydrolases"/>
    <property type="match status" value="1"/>
</dbReference>
<dbReference type="Gene3D" id="2.40.50.140">
    <property type="entry name" value="Nucleic acid-binding proteins"/>
    <property type="match status" value="1"/>
</dbReference>
<evidence type="ECO:0000256" key="8">
    <source>
        <dbReference type="ARBA" id="ARBA00023242"/>
    </source>
</evidence>
<gene>
    <name evidence="12" type="ORF">Rhopal_002255-T1</name>
</gene>
<feature type="region of interest" description="Disordered" evidence="10">
    <location>
        <begin position="69"/>
        <end position="109"/>
    </location>
</feature>
<evidence type="ECO:0000313" key="13">
    <source>
        <dbReference type="Proteomes" id="UP001342314"/>
    </source>
</evidence>
<dbReference type="CDD" id="cd19502">
    <property type="entry name" value="RecA-like_PAN_like"/>
    <property type="match status" value="1"/>
</dbReference>
<dbReference type="GO" id="GO:0005524">
    <property type="term" value="F:ATP binding"/>
    <property type="evidence" value="ECO:0007669"/>
    <property type="project" value="UniProtKB-KW"/>
</dbReference>
<dbReference type="FunFam" id="1.10.8.60:FF:000007">
    <property type="entry name" value="26S proteasome regulatory subunit 4"/>
    <property type="match status" value="1"/>
</dbReference>
<protein>
    <recommendedName>
        <fullName evidence="9">26S proteasome regulatory subunit 4 homolog</fullName>
    </recommendedName>
</protein>
<evidence type="ECO:0000256" key="1">
    <source>
        <dbReference type="ARBA" id="ARBA00004123"/>
    </source>
</evidence>
<dbReference type="FunFam" id="3.40.50.300:FF:000039">
    <property type="entry name" value="26S proteasome regulatory subunit 4"/>
    <property type="match status" value="1"/>
</dbReference>
<dbReference type="InterPro" id="IPR001138">
    <property type="entry name" value="Zn2Cys6_DnaBD"/>
</dbReference>
<dbReference type="InterPro" id="IPR032501">
    <property type="entry name" value="Prot_ATP_ID_OB_2nd"/>
</dbReference>
<dbReference type="Pfam" id="PF16450">
    <property type="entry name" value="Prot_ATP_ID_OB_C"/>
    <property type="match status" value="1"/>
</dbReference>
<organism evidence="12 13">
    <name type="scientific">Rhodotorula paludigena</name>
    <dbReference type="NCBI Taxonomy" id="86838"/>
    <lineage>
        <taxon>Eukaryota</taxon>
        <taxon>Fungi</taxon>
        <taxon>Dikarya</taxon>
        <taxon>Basidiomycota</taxon>
        <taxon>Pucciniomycotina</taxon>
        <taxon>Microbotryomycetes</taxon>
        <taxon>Sporidiobolales</taxon>
        <taxon>Sporidiobolaceae</taxon>
        <taxon>Rhodotorula</taxon>
    </lineage>
</organism>
<name>A0AAV5GII0_9BASI</name>
<reference evidence="12 13" key="1">
    <citation type="submission" date="2021-12" db="EMBL/GenBank/DDBJ databases">
        <title>High titer production of polyol ester of fatty acids by Rhodotorula paludigena BS15 towards product separation-free biomass refinery.</title>
        <authorList>
            <person name="Mano J."/>
            <person name="Ono H."/>
            <person name="Tanaka T."/>
            <person name="Naito K."/>
            <person name="Sushida H."/>
            <person name="Ike M."/>
            <person name="Tokuyasu K."/>
            <person name="Kitaoka M."/>
        </authorList>
    </citation>
    <scope>NUCLEOTIDE SEQUENCE [LARGE SCALE GENOMIC DNA]</scope>
    <source>
        <strain evidence="12 13">BS15</strain>
    </source>
</reference>
<feature type="domain" description="AAA+ ATPase" evidence="11">
    <location>
        <begin position="1210"/>
        <end position="1349"/>
    </location>
</feature>
<feature type="region of interest" description="Disordered" evidence="10">
    <location>
        <begin position="271"/>
        <end position="292"/>
    </location>
</feature>
<dbReference type="GO" id="GO:0008270">
    <property type="term" value="F:zinc ion binding"/>
    <property type="evidence" value="ECO:0007669"/>
    <property type="project" value="InterPro"/>
</dbReference>
<dbReference type="GO" id="GO:0000981">
    <property type="term" value="F:DNA-binding transcription factor activity, RNA polymerase II-specific"/>
    <property type="evidence" value="ECO:0007669"/>
    <property type="project" value="InterPro"/>
</dbReference>
<evidence type="ECO:0000259" key="11">
    <source>
        <dbReference type="SMART" id="SM00382"/>
    </source>
</evidence>
<dbReference type="InterPro" id="IPR041569">
    <property type="entry name" value="AAA_lid_3"/>
</dbReference>
<dbReference type="GO" id="GO:0016887">
    <property type="term" value="F:ATP hydrolysis activity"/>
    <property type="evidence" value="ECO:0007669"/>
    <property type="project" value="InterPro"/>
</dbReference>
<dbReference type="InterPro" id="IPR003593">
    <property type="entry name" value="AAA+_ATPase"/>
</dbReference>
<sequence length="1432" mass="155735">MSASPHSGAVHPLSSLSAAAAAVAAPRREAAAPHLAPAASTSSAASTPAGFASAQTAARTLLSDALHARKASLSGSDSAPGPSRPAPSKKRRVARDDSPGSQGAQEGFRTKKSKAVSCSECKRRKIKIPCLACCKRGEPEACRWAEETLPPLVDSQPFALTSDLLRLARRLEALEQWTQTLPPELRAAAPVPQGAFKPEVWGTKVKAGPKEKVVGANGAERTSRSVSVAEDDEDQLDGGEPAEGREASDPEDAAVKLEAMAFSVRAPNLEHRPQDNHPFFETQPNAQHTQARSFRPAELTAWRTSIVAIPLVYEGPWSASTLGIDFCENTEQLAAARAKAIAAILVRGPDKALAYKLVAAYFDEIDWCHVVFHRKSFEAELDRMWDMVEEGRSGEIDPMWLACYFMVLCLALGGLRCQKPKMVLSTDERLRCDSHTWFAMTHRLLQLGDGTGRPQVRFIQAVILVGQWLQFSTIGGQASRFMILMASAIRSAQLLGLHRLGSDPRVMPTPDPAWPPNACSLRREMALRLFGLLSFLDSISATSRLRSYLLDPAQCNTPPVSNVNLDELSLTTCELKPKPRSVYTDSSWDYTKYRLCRTSLEVVQKLGSNSSVSYDDVLGFDRMFQDVLAESSPALDMPDPVKEANRMWSQAIAHEALHTRLVKLHRPFMHKHEYSRQRCLESAEQLIRSDLVIVGATKNVFFVYSHCLTASICLFVDLYQAIDRDLPADEIEKKKQVFLLAFEVFGHAEEVTSVALRHVVETGAKVLNGLFSAVEKHRVARAANALVGGAPASAASTESYAAVLQRISQELDLSNPDPQPSPLPHSKPLPPTHPPAAAAAPLTTVDGFLAPMSESLSAFFGQTSPQVGNTSLGPPVPYDVNLLGLSTDASMSADFFRDVGLTSSYTSLAPFDFSLDASSTASASAAQPAQANGASSGIDSFFGGLPSGTSDTMRASAPTWTLGGEGGSRMSGLDGEGTIAATTLMDQLAGGGGQAASNPGGAGNDPNKDKKPEKKKWEPPLPTRVGKKKKRGPDPSQKLPAVFPTTRCKLKLLKMERIHDHLKLEEEYVENQERLKPTLTEDKSVEERTRVDDLRGSPMSVGTLEEIIDDDHALVSSATGPEYYVSIMSFVDKDQLEPGCAVLLHHKTHAIVGVLADDADPMVNMMKVDKAPTESYADIGGLEQQIQEIKEAVELPLTHPELYEEMGIKPPKGVILYGVPGTGKTLLAKAVANQTSATFLRIVGSELIQKYLGDGPKLVRELFKVAAEHAPSIVFIDEIDAVGTKRYDSTSGGEREIQRTMLELLNQLDGFDDRGDIKVIMATNKIESLDPALIRPGRIDRKIEFPLPDLKTKRFIFKIHTSRMNLADDVDLEEFVHAKDEFSGADIKAVCTEAGLLALRERRMRVTMADLRAAREKTMFAKKDNGPEGLYL</sequence>
<dbReference type="InterPro" id="IPR012340">
    <property type="entry name" value="NA-bd_OB-fold"/>
</dbReference>
<dbReference type="GO" id="GO:0008540">
    <property type="term" value="C:proteasome regulatory particle, base subcomplex"/>
    <property type="evidence" value="ECO:0007669"/>
    <property type="project" value="UniProtKB-ARBA"/>
</dbReference>
<proteinExistence type="inferred from homology"/>
<evidence type="ECO:0000256" key="5">
    <source>
        <dbReference type="ARBA" id="ARBA00022741"/>
    </source>
</evidence>
<dbReference type="CDD" id="cd00067">
    <property type="entry name" value="GAL4"/>
    <property type="match status" value="1"/>
</dbReference>
<evidence type="ECO:0000256" key="6">
    <source>
        <dbReference type="ARBA" id="ARBA00022840"/>
    </source>
</evidence>
<feature type="region of interest" description="Disordered" evidence="10">
    <location>
        <begin position="18"/>
        <end position="53"/>
    </location>
</feature>
<dbReference type="GO" id="GO:0005634">
    <property type="term" value="C:nucleus"/>
    <property type="evidence" value="ECO:0007669"/>
    <property type="project" value="UniProtKB-SubCell"/>
</dbReference>
<dbReference type="SMART" id="SM00382">
    <property type="entry name" value="AAA"/>
    <property type="match status" value="1"/>
</dbReference>
<feature type="region of interest" description="Disordered" evidence="10">
    <location>
        <begin position="812"/>
        <end position="838"/>
    </location>
</feature>
<dbReference type="Gene3D" id="1.10.8.60">
    <property type="match status" value="1"/>
</dbReference>